<evidence type="ECO:0000256" key="4">
    <source>
        <dbReference type="ARBA" id="ARBA00023139"/>
    </source>
</evidence>
<sequence length="531" mass="59322">MKKSLAAISLVLILMSTACSNNNTENNVSDSDSSGKIDIQFGTPIDPNSEQAGLLEKKTGETLENNRWTQLFEEKNGVVTHYKMMSNQGDYTQKLKLSIASGDLPDIFIVSDKSDLKQLAEGGAIQEMGPIYDQYASPLLKSIIEAESMKVFDPVTYNDKVYGVPAKMPSTNGYNHLWIREDWLQKLGLQRPKTMDDVYTIAAAFSQQDPDGDGKADTFGLGLHKDFLYGMKGLFWGYKAYPDFWYKDAAGKIVYGSVQQEMKKPLEMLAKMYKDGFVDHEFGSNDESKMMESVVAGKTGMIYAPHWTAYSVEKTMDNDPNAKWIVVPLPTEGANPITIPLTNSTDGTYVVNKNFKHPEKLVEMLNTYAEALFGENADFNKYWADGDIDSVWTMSPVHVLDPSLDLKGHQDIKKALENKTTDQLTGVAKGFYKTMQDGIWGMSMMFGPVDTPFAFVDQTYPDQVMWSEFEGAPTPTMATNWSSMNELLNTEFTAMIQGKKNLDSDFDNMVQNWNKLGGTNVLEEVNAQAAK</sequence>
<organism evidence="7 8">
    <name type="scientific">Paenibacillus glycanilyticus</name>
    <dbReference type="NCBI Taxonomy" id="126569"/>
    <lineage>
        <taxon>Bacteria</taxon>
        <taxon>Bacillati</taxon>
        <taxon>Bacillota</taxon>
        <taxon>Bacilli</taxon>
        <taxon>Bacillales</taxon>
        <taxon>Paenibacillaceae</taxon>
        <taxon>Paenibacillus</taxon>
    </lineage>
</organism>
<evidence type="ECO:0000256" key="5">
    <source>
        <dbReference type="ARBA" id="ARBA00023288"/>
    </source>
</evidence>
<dbReference type="SUPFAM" id="SSF53850">
    <property type="entry name" value="Periplasmic binding protein-like II"/>
    <property type="match status" value="1"/>
</dbReference>
<keyword evidence="8" id="KW-1185">Reference proteome</keyword>
<gene>
    <name evidence="7" type="ORF">MU1_52990</name>
</gene>
<keyword evidence="1" id="KW-1003">Cell membrane</keyword>
<name>A0ABQ6GJ32_9BACL</name>
<feature type="chain" id="PRO_5046776640" description="ABC transporter substrate-binding protein" evidence="6">
    <location>
        <begin position="21"/>
        <end position="531"/>
    </location>
</feature>
<feature type="signal peptide" evidence="6">
    <location>
        <begin position="1"/>
        <end position="20"/>
    </location>
</feature>
<dbReference type="Gene3D" id="3.40.190.10">
    <property type="entry name" value="Periplasmic binding protein-like II"/>
    <property type="match status" value="3"/>
</dbReference>
<dbReference type="Pfam" id="PF01547">
    <property type="entry name" value="SBP_bac_1"/>
    <property type="match status" value="1"/>
</dbReference>
<dbReference type="InterPro" id="IPR050490">
    <property type="entry name" value="Bact_solute-bd_prot1"/>
</dbReference>
<reference evidence="7 8" key="1">
    <citation type="submission" date="2023-03" db="EMBL/GenBank/DDBJ databases">
        <title>Draft genome sequence of the bacteria which degrade cell wall of Tricholomamatutake.</title>
        <authorList>
            <person name="Konishi Y."/>
            <person name="Fukuta Y."/>
            <person name="Shirasaka N."/>
        </authorList>
    </citation>
    <scope>NUCLEOTIDE SEQUENCE [LARGE SCALE GENOMIC DNA]</scope>
    <source>
        <strain evidence="8">mu1</strain>
    </source>
</reference>
<evidence type="ECO:0000313" key="7">
    <source>
        <dbReference type="EMBL" id="GLX70951.1"/>
    </source>
</evidence>
<dbReference type="PANTHER" id="PTHR43649:SF33">
    <property type="entry name" value="POLYGALACTURONAN_RHAMNOGALACTURONAN-BINDING PROTEIN YTCQ"/>
    <property type="match status" value="1"/>
</dbReference>
<dbReference type="PROSITE" id="PS51257">
    <property type="entry name" value="PROKAR_LIPOPROTEIN"/>
    <property type="match status" value="1"/>
</dbReference>
<evidence type="ECO:0000256" key="1">
    <source>
        <dbReference type="ARBA" id="ARBA00022475"/>
    </source>
</evidence>
<keyword evidence="3" id="KW-0472">Membrane</keyword>
<protein>
    <recommendedName>
        <fullName evidence="9">ABC transporter substrate-binding protein</fullName>
    </recommendedName>
</protein>
<dbReference type="InterPro" id="IPR006059">
    <property type="entry name" value="SBP"/>
</dbReference>
<keyword evidence="4" id="KW-0564">Palmitate</keyword>
<evidence type="ECO:0000256" key="2">
    <source>
        <dbReference type="ARBA" id="ARBA00022729"/>
    </source>
</evidence>
<accession>A0ABQ6GJ32</accession>
<keyword evidence="5" id="KW-0449">Lipoprotein</keyword>
<keyword evidence="2 6" id="KW-0732">Signal</keyword>
<evidence type="ECO:0000256" key="3">
    <source>
        <dbReference type="ARBA" id="ARBA00023136"/>
    </source>
</evidence>
<evidence type="ECO:0000256" key="6">
    <source>
        <dbReference type="SAM" id="SignalP"/>
    </source>
</evidence>
<proteinExistence type="predicted"/>
<evidence type="ECO:0008006" key="9">
    <source>
        <dbReference type="Google" id="ProtNLM"/>
    </source>
</evidence>
<dbReference type="PANTHER" id="PTHR43649">
    <property type="entry name" value="ARABINOSE-BINDING PROTEIN-RELATED"/>
    <property type="match status" value="1"/>
</dbReference>
<dbReference type="EMBL" id="BSSQ01000024">
    <property type="protein sequence ID" value="GLX70951.1"/>
    <property type="molecule type" value="Genomic_DNA"/>
</dbReference>
<evidence type="ECO:0000313" key="8">
    <source>
        <dbReference type="Proteomes" id="UP001157114"/>
    </source>
</evidence>
<dbReference type="RefSeq" id="WP_284241764.1">
    <property type="nucleotide sequence ID" value="NZ_BSSQ01000024.1"/>
</dbReference>
<comment type="caution">
    <text evidence="7">The sequence shown here is derived from an EMBL/GenBank/DDBJ whole genome shotgun (WGS) entry which is preliminary data.</text>
</comment>
<dbReference type="Proteomes" id="UP001157114">
    <property type="component" value="Unassembled WGS sequence"/>
</dbReference>